<proteinExistence type="inferred from homology"/>
<organism evidence="5 6">
    <name type="scientific">Halarcobacter mediterraneus</name>
    <dbReference type="NCBI Taxonomy" id="2023153"/>
    <lineage>
        <taxon>Bacteria</taxon>
        <taxon>Pseudomonadati</taxon>
        <taxon>Campylobacterota</taxon>
        <taxon>Epsilonproteobacteria</taxon>
        <taxon>Campylobacterales</taxon>
        <taxon>Arcobacteraceae</taxon>
        <taxon>Halarcobacter</taxon>
    </lineage>
</organism>
<keyword evidence="6" id="KW-1185">Reference proteome</keyword>
<keyword evidence="3 5" id="KW-0418">Kinase</keyword>
<dbReference type="GO" id="GO:0004674">
    <property type="term" value="F:protein serine/threonine kinase activity"/>
    <property type="evidence" value="ECO:0007669"/>
    <property type="project" value="TreeGrafter"/>
</dbReference>
<evidence type="ECO:0000313" key="5">
    <source>
        <dbReference type="EMBL" id="RXK14206.1"/>
    </source>
</evidence>
<feature type="domain" description="HipA-like C-terminal" evidence="4">
    <location>
        <begin position="154"/>
        <end position="352"/>
    </location>
</feature>
<dbReference type="Proteomes" id="UP000289718">
    <property type="component" value="Unassembled WGS sequence"/>
</dbReference>
<dbReference type="InterPro" id="IPR012893">
    <property type="entry name" value="HipA-like_C"/>
</dbReference>
<keyword evidence="2" id="KW-0808">Transferase</keyword>
<dbReference type="Pfam" id="PF07804">
    <property type="entry name" value="HipA_C"/>
    <property type="match status" value="1"/>
</dbReference>
<accession>A0A4V1M1K6</accession>
<dbReference type="AlphaFoldDB" id="A0A4V1M1K6"/>
<evidence type="ECO:0000259" key="4">
    <source>
        <dbReference type="Pfam" id="PF07804"/>
    </source>
</evidence>
<dbReference type="PANTHER" id="PTHR37419">
    <property type="entry name" value="SERINE/THREONINE-PROTEIN KINASE TOXIN HIPA"/>
    <property type="match status" value="1"/>
</dbReference>
<dbReference type="GO" id="GO:0005829">
    <property type="term" value="C:cytosol"/>
    <property type="evidence" value="ECO:0007669"/>
    <property type="project" value="TreeGrafter"/>
</dbReference>
<evidence type="ECO:0000256" key="2">
    <source>
        <dbReference type="ARBA" id="ARBA00022679"/>
    </source>
</evidence>
<dbReference type="OrthoDB" id="9805913at2"/>
<comment type="caution">
    <text evidence="5">The sequence shown here is derived from an EMBL/GenBank/DDBJ whole genome shotgun (WGS) entry which is preliminary data.</text>
</comment>
<dbReference type="RefSeq" id="WP_129060317.1">
    <property type="nucleotide sequence ID" value="NZ_NXIE01000001.1"/>
</dbReference>
<gene>
    <name evidence="5" type="ORF">CP965_01800</name>
</gene>
<dbReference type="PANTHER" id="PTHR37419:SF8">
    <property type="entry name" value="TOXIN YJJJ"/>
    <property type="match status" value="1"/>
</dbReference>
<evidence type="ECO:0000256" key="3">
    <source>
        <dbReference type="ARBA" id="ARBA00022777"/>
    </source>
</evidence>
<reference evidence="5 6" key="1">
    <citation type="submission" date="2017-09" db="EMBL/GenBank/DDBJ databases">
        <title>Genomics of the genus Arcobacter.</title>
        <authorList>
            <person name="Perez-Cataluna A."/>
            <person name="Figueras M.J."/>
            <person name="Salas-Masso N."/>
        </authorList>
    </citation>
    <scope>NUCLEOTIDE SEQUENCE [LARGE SCALE GENOMIC DNA]</scope>
    <source>
        <strain evidence="5 6">F156-34</strain>
    </source>
</reference>
<sequence>MADIVHIYLFEEHIADLYIQQDKIFLSQIEQKAHNASPISISKNTTQRETSNLKYLEGVPGFVSDSLPGNFGTKILNEYFLDTIKAYPTIVDKLLFIGDNGLGALSYKPNKELKKEDEQTIQLKEMFEKAKELKKGGNFHSIHSAFLVSAHSFVGGARSKAVAAINLDTKEIYLGKKNEKIPKGFLRAIIKYDDTAHGDENKSTYSKLEYIYYLLTKDIGLNMSECHLVESEGKHHFVTKRFDIEDDGTRYHVHSLAGLLEIDYNEPRLIGYEELLRTAIKLNVNKKSLAQLVLQMLFNYMFVNQDDHARNFSFMCDKSFKWRATPAYDITFAKGIKQTLEHQLSLYGKALSTITLDDVVQLCVEFDIDLEFVSDKLELMKKLREEKLPKLLEEYQIKQNKKEQVLNEVSKRDLQGELR</sequence>
<dbReference type="InterPro" id="IPR052028">
    <property type="entry name" value="HipA_Ser/Thr_kinase"/>
</dbReference>
<dbReference type="EMBL" id="NXIE01000001">
    <property type="protein sequence ID" value="RXK14206.1"/>
    <property type="molecule type" value="Genomic_DNA"/>
</dbReference>
<protein>
    <submittedName>
        <fullName evidence="5">Phosphatidylinositol kinase</fullName>
    </submittedName>
</protein>
<evidence type="ECO:0000256" key="1">
    <source>
        <dbReference type="ARBA" id="ARBA00010164"/>
    </source>
</evidence>
<name>A0A4V1M1K6_9BACT</name>
<evidence type="ECO:0000313" key="6">
    <source>
        <dbReference type="Proteomes" id="UP000289718"/>
    </source>
</evidence>
<comment type="similarity">
    <text evidence="1">Belongs to the HipA Ser/Thr kinase family.</text>
</comment>